<comment type="similarity">
    <text evidence="3">Belongs to the SmpB family.</text>
</comment>
<dbReference type="Gene3D" id="2.40.280.10">
    <property type="match status" value="1"/>
</dbReference>
<dbReference type="EMBL" id="BAABQM010000002">
    <property type="protein sequence ID" value="GAA5414699.1"/>
    <property type="molecule type" value="Genomic_DNA"/>
</dbReference>
<reference evidence="4" key="1">
    <citation type="submission" date="2024-02" db="EMBL/GenBank/DDBJ databases">
        <title>Draft genome sequence of new strains in genus Ureaplasma.</title>
        <authorList>
            <person name="Nakajima Y."/>
            <person name="Segawa T."/>
        </authorList>
    </citation>
    <scope>NUCLEOTIDE SEQUENCE [LARGE SCALE GENOMIC DNA]</scope>
    <source>
        <strain evidence="4">OM1</strain>
    </source>
</reference>
<dbReference type="PANTHER" id="PTHR30308:SF2">
    <property type="entry name" value="SSRA-BINDING PROTEIN"/>
    <property type="match status" value="1"/>
</dbReference>
<keyword evidence="5" id="KW-1185">Reference proteome</keyword>
<dbReference type="SUPFAM" id="SSF74982">
    <property type="entry name" value="Small protein B (SmpB)"/>
    <property type="match status" value="1"/>
</dbReference>
<evidence type="ECO:0000313" key="5">
    <source>
        <dbReference type="Proteomes" id="UP001449582"/>
    </source>
</evidence>
<comment type="caution">
    <text evidence="4">The sequence shown here is derived from an EMBL/GenBank/DDBJ whole genome shotgun (WGS) entry which is preliminary data.</text>
</comment>
<evidence type="ECO:0000256" key="2">
    <source>
        <dbReference type="ARBA" id="ARBA00022884"/>
    </source>
</evidence>
<dbReference type="PROSITE" id="PS01317">
    <property type="entry name" value="SSRP"/>
    <property type="match status" value="1"/>
</dbReference>
<dbReference type="InterPro" id="IPR000037">
    <property type="entry name" value="SsrA-bd_prot"/>
</dbReference>
<comment type="subcellular location">
    <subcellularLocation>
        <location evidence="3">Cytoplasm</location>
    </subcellularLocation>
    <text evidence="3">The tmRNA-SmpB complex associates with stalled 70S ribosomes.</text>
</comment>
<dbReference type="NCBIfam" id="NF003843">
    <property type="entry name" value="PRK05422.1"/>
    <property type="match status" value="1"/>
</dbReference>
<protein>
    <recommendedName>
        <fullName evidence="3">SsrA-binding protein</fullName>
    </recommendedName>
    <alternativeName>
        <fullName evidence="3">Small protein B</fullName>
    </alternativeName>
</protein>
<dbReference type="HAMAP" id="MF_00023">
    <property type="entry name" value="SmpB"/>
    <property type="match status" value="1"/>
</dbReference>
<organism evidence="4 5">
    <name type="scientific">Ureaplasma ceti</name>
    <dbReference type="NCBI Taxonomy" id="3119530"/>
    <lineage>
        <taxon>Bacteria</taxon>
        <taxon>Bacillati</taxon>
        <taxon>Mycoplasmatota</taxon>
        <taxon>Mycoplasmoidales</taxon>
        <taxon>Mycoplasmoidaceae</taxon>
        <taxon>Ureaplasma</taxon>
    </lineage>
</organism>
<keyword evidence="2 3" id="KW-0694">RNA-binding</keyword>
<dbReference type="PANTHER" id="PTHR30308">
    <property type="entry name" value="TMRNA-BINDING COMPONENT OF TRANS-TRANSLATION TAGGING COMPLEX"/>
    <property type="match status" value="1"/>
</dbReference>
<comment type="function">
    <text evidence="3">Required for rescue of stalled ribosomes mediated by trans-translation. Binds to transfer-messenger RNA (tmRNA), required for stable association of tmRNA with ribosomes. tmRNA and SmpB together mimic tRNA shape, replacing the anticodon stem-loop with SmpB. tmRNA is encoded by the ssrA gene; the 2 termini fold to resemble tRNA(Ala) and it encodes a 'tag peptide', a short internal open reading frame. During trans-translation Ala-aminoacylated tmRNA acts like a tRNA, entering the A-site of stalled ribosomes, displacing the stalled mRNA. The ribosome then switches to translate the ORF on the tmRNA; the nascent peptide is terminated with the 'tag peptide' encoded by the tmRNA and targeted for degradation. The ribosome is freed to recommence translation, which seems to be the essential function of trans-translation.</text>
</comment>
<dbReference type="NCBIfam" id="TIGR00086">
    <property type="entry name" value="smpB"/>
    <property type="match status" value="1"/>
</dbReference>
<sequence length="142" mass="16617">MSLITNKNAFRNYEILDTYEAGMVLSGTEVKSISHSQASINEAYITYSKGELFVINMHVSPFEEGNQFNVDPYRTRKLLLHKKEIQKLVFQSQKAGLTMIPTKVYWNHQKIKIEIALARGKKLFDKREDMKKRDLSREINKY</sequence>
<gene>
    <name evidence="3 4" type="primary">smpB</name>
    <name evidence="4" type="ORF">UREOM_4100</name>
</gene>
<dbReference type="Proteomes" id="UP001449582">
    <property type="component" value="Unassembled WGS sequence"/>
</dbReference>
<evidence type="ECO:0000313" key="4">
    <source>
        <dbReference type="EMBL" id="GAA5414699.1"/>
    </source>
</evidence>
<accession>A0ABP9UB57</accession>
<name>A0ABP9UB57_9BACT</name>
<dbReference type="InterPro" id="IPR023620">
    <property type="entry name" value="SmpB"/>
</dbReference>
<proteinExistence type="inferred from homology"/>
<dbReference type="Pfam" id="PF01668">
    <property type="entry name" value="SmpB"/>
    <property type="match status" value="1"/>
</dbReference>
<dbReference type="RefSeq" id="WP_353289860.1">
    <property type="nucleotide sequence ID" value="NZ_BAABQM010000002.1"/>
</dbReference>
<evidence type="ECO:0000256" key="1">
    <source>
        <dbReference type="ARBA" id="ARBA00022490"/>
    </source>
</evidence>
<keyword evidence="1 3" id="KW-0963">Cytoplasm</keyword>
<dbReference type="InterPro" id="IPR020081">
    <property type="entry name" value="SsrA-bd_prot_CS"/>
</dbReference>
<dbReference type="CDD" id="cd09294">
    <property type="entry name" value="SmpB"/>
    <property type="match status" value="1"/>
</dbReference>
<evidence type="ECO:0000256" key="3">
    <source>
        <dbReference type="HAMAP-Rule" id="MF_00023"/>
    </source>
</evidence>